<dbReference type="GO" id="GO:0005737">
    <property type="term" value="C:cytoplasm"/>
    <property type="evidence" value="ECO:0007669"/>
    <property type="project" value="UniProtKB-SubCell"/>
</dbReference>
<keyword evidence="7" id="KW-0808">Transferase</keyword>
<proteinExistence type="inferred from homology"/>
<protein>
    <recommendedName>
        <fullName evidence="5">RNA uridylyltransferase</fullName>
        <ecNumber evidence="5">2.7.7.52</ecNumber>
    </recommendedName>
</protein>
<dbReference type="CDD" id="cd05402">
    <property type="entry name" value="NT_PAP_TUTase"/>
    <property type="match status" value="1"/>
</dbReference>
<evidence type="ECO:0000256" key="10">
    <source>
        <dbReference type="ARBA" id="ARBA00049105"/>
    </source>
</evidence>
<evidence type="ECO:0000313" key="15">
    <source>
        <dbReference type="Proteomes" id="UP001370490"/>
    </source>
</evidence>
<evidence type="ECO:0000256" key="6">
    <source>
        <dbReference type="ARBA" id="ARBA00022490"/>
    </source>
</evidence>
<feature type="region of interest" description="Disordered" evidence="11">
    <location>
        <begin position="197"/>
        <end position="296"/>
    </location>
</feature>
<comment type="cofactor">
    <cofactor evidence="1">
        <name>Mn(2+)</name>
        <dbReference type="ChEBI" id="CHEBI:29035"/>
    </cofactor>
</comment>
<dbReference type="GO" id="GO:0031123">
    <property type="term" value="P:RNA 3'-end processing"/>
    <property type="evidence" value="ECO:0007669"/>
    <property type="project" value="TreeGrafter"/>
</dbReference>
<sequence>MPGGGADAPPLPENGGEFLLQLLQKPKPSPQPQSHSPSSSSNQFLSHDPAVAAVGRTLPFNLPSPSSNGRDLSSFPWPSSPDAGAPDLYVHGFHQKPWPPPPGFTPPNCGPPQFHHNRNNFFNDDFQKLGLGYGFRGNSPNQLERQPTLMFGSIPCEIGTAPPFFPSPFGSPNVDNRGFPVNSGILKDPFGPKTGFDGVSDPNGNRHLHHERDCRRGGRGRRGTGVFYGTERLKDVLPPPPGFPARPNGDHEEEFGSRRHIGDQNVGEDKKGHGELRHGNYRNDRSSDGNLKLIDGHLRNDGHEGLDLGLSRQIDLPVPPSGSNLHSARALDIEESMLNLHAEVGAGDGFHPVEEKMRRDTDSINGYDQHELDELGEHLRMELPRRAIKSWVGDLEERSDTRGQLILSRRLRMMKSKMSCPIDIDRLNAPLLEIYESLIPAEEEKAKQKQLLTLLEKIVSKEWPNAKLFLYGSCANSFGVSKSDIDVCLAIEDEGIDKSEVLLKLAELLQSDNLQNVQALTRARVPIVKLMDPVTGISCDICINNLLAVTNTKLLHDYSKIDVRLHQLALIVKHWAKSRGVNETYQGTLSSYAYVLMCINFLQQRTPAILPCLQGLEATYKVTVDDIECAYFDQVDILVGFGAPNKEGIAQLVWAFFNYWAYCHDYANSVISVRTGRILSKHNKDLTRRVGNGRHLICIEDPFDTSHNLGRVVDGNSIRVLREEFERAAHIMQFDPNPCISLFEPYVRS</sequence>
<dbReference type="GO" id="GO:0046872">
    <property type="term" value="F:metal ion binding"/>
    <property type="evidence" value="ECO:0007669"/>
    <property type="project" value="UniProtKB-KW"/>
</dbReference>
<dbReference type="FunFam" id="1.10.1410.10:FF:000018">
    <property type="entry name" value="Terminal uridylyltransferase cid1"/>
    <property type="match status" value="1"/>
</dbReference>
<comment type="caution">
    <text evidence="14">The sequence shown here is derived from an EMBL/GenBank/DDBJ whole genome shotgun (WGS) entry which is preliminary data.</text>
</comment>
<feature type="compositionally biased region" description="Pro residues" evidence="11">
    <location>
        <begin position="97"/>
        <end position="110"/>
    </location>
</feature>
<evidence type="ECO:0000256" key="5">
    <source>
        <dbReference type="ARBA" id="ARBA00012472"/>
    </source>
</evidence>
<dbReference type="SUPFAM" id="SSF81301">
    <property type="entry name" value="Nucleotidyltransferase"/>
    <property type="match status" value="1"/>
</dbReference>
<dbReference type="Gene3D" id="3.30.460.10">
    <property type="entry name" value="Beta Polymerase, domain 2"/>
    <property type="match status" value="1"/>
</dbReference>
<dbReference type="Proteomes" id="UP001370490">
    <property type="component" value="Unassembled WGS sequence"/>
</dbReference>
<keyword evidence="8" id="KW-0479">Metal-binding</keyword>
<comment type="cofactor">
    <cofactor evidence="2">
        <name>Mg(2+)</name>
        <dbReference type="ChEBI" id="CHEBI:18420"/>
    </cofactor>
</comment>
<dbReference type="Gene3D" id="1.10.1410.10">
    <property type="match status" value="1"/>
</dbReference>
<dbReference type="InterPro" id="IPR043519">
    <property type="entry name" value="NT_sf"/>
</dbReference>
<dbReference type="GO" id="GO:0000956">
    <property type="term" value="P:nuclear-transcribed mRNA catabolic process"/>
    <property type="evidence" value="ECO:0007669"/>
    <property type="project" value="UniProtKB-ARBA"/>
</dbReference>
<comment type="similarity">
    <text evidence="4">Belongs to the DNA polymerase type-B-like family.</text>
</comment>
<feature type="domain" description="PAP-associated" evidence="12">
    <location>
        <begin position="649"/>
        <end position="707"/>
    </location>
</feature>
<dbReference type="SUPFAM" id="SSF81631">
    <property type="entry name" value="PAP/OAS1 substrate-binding domain"/>
    <property type="match status" value="1"/>
</dbReference>
<evidence type="ECO:0000259" key="12">
    <source>
        <dbReference type="Pfam" id="PF03828"/>
    </source>
</evidence>
<gene>
    <name evidence="14" type="ORF">RJ641_016129</name>
</gene>
<evidence type="ECO:0000256" key="2">
    <source>
        <dbReference type="ARBA" id="ARBA00001946"/>
    </source>
</evidence>
<feature type="compositionally biased region" description="Low complexity" evidence="11">
    <location>
        <begin position="18"/>
        <end position="47"/>
    </location>
</feature>
<evidence type="ECO:0000256" key="11">
    <source>
        <dbReference type="SAM" id="MobiDB-lite"/>
    </source>
</evidence>
<evidence type="ECO:0000256" key="7">
    <source>
        <dbReference type="ARBA" id="ARBA00022679"/>
    </source>
</evidence>
<feature type="compositionally biased region" description="Basic and acidic residues" evidence="11">
    <location>
        <begin position="248"/>
        <end position="287"/>
    </location>
</feature>
<evidence type="ECO:0000256" key="9">
    <source>
        <dbReference type="ARBA" id="ARBA00022842"/>
    </source>
</evidence>
<keyword evidence="9" id="KW-0460">Magnesium</keyword>
<dbReference type="EMBL" id="JBAMMX010000021">
    <property type="protein sequence ID" value="KAK6920225.1"/>
    <property type="molecule type" value="Genomic_DNA"/>
</dbReference>
<comment type="catalytic activity">
    <reaction evidence="10">
        <text>RNA(n) + UTP = RNA(n)-3'-uridine ribonucleotide + diphosphate</text>
        <dbReference type="Rhea" id="RHEA:14785"/>
        <dbReference type="Rhea" id="RHEA-COMP:14527"/>
        <dbReference type="Rhea" id="RHEA-COMP:17348"/>
        <dbReference type="ChEBI" id="CHEBI:33019"/>
        <dbReference type="ChEBI" id="CHEBI:46398"/>
        <dbReference type="ChEBI" id="CHEBI:140395"/>
        <dbReference type="ChEBI" id="CHEBI:173116"/>
        <dbReference type="EC" id="2.7.7.52"/>
    </reaction>
</comment>
<keyword evidence="15" id="KW-1185">Reference proteome</keyword>
<dbReference type="PANTHER" id="PTHR12271:SF40">
    <property type="entry name" value="POLY(A) RNA POLYMERASE GLD2"/>
    <property type="match status" value="1"/>
</dbReference>
<evidence type="ECO:0000259" key="13">
    <source>
        <dbReference type="Pfam" id="PF22600"/>
    </source>
</evidence>
<comment type="subcellular location">
    <subcellularLocation>
        <location evidence="3">Cytoplasm</location>
    </subcellularLocation>
</comment>
<evidence type="ECO:0000256" key="3">
    <source>
        <dbReference type="ARBA" id="ARBA00004496"/>
    </source>
</evidence>
<dbReference type="EC" id="2.7.7.52" evidence="5"/>
<dbReference type="GO" id="GO:0061157">
    <property type="term" value="P:mRNA destabilization"/>
    <property type="evidence" value="ECO:0007669"/>
    <property type="project" value="UniProtKB-ARBA"/>
</dbReference>
<keyword evidence="6" id="KW-0963">Cytoplasm</keyword>
<evidence type="ECO:0000256" key="4">
    <source>
        <dbReference type="ARBA" id="ARBA00008593"/>
    </source>
</evidence>
<reference evidence="14 15" key="1">
    <citation type="submission" date="2023-12" db="EMBL/GenBank/DDBJ databases">
        <title>A high-quality genome assembly for Dillenia turbinata (Dilleniales).</title>
        <authorList>
            <person name="Chanderbali A."/>
        </authorList>
    </citation>
    <scope>NUCLEOTIDE SEQUENCE [LARGE SCALE GENOMIC DNA]</scope>
    <source>
        <strain evidence="14">LSX21</strain>
        <tissue evidence="14">Leaf</tissue>
    </source>
</reference>
<accession>A0AAN8UR70</accession>
<dbReference type="GO" id="GO:0050265">
    <property type="term" value="F:RNA uridylyltransferase activity"/>
    <property type="evidence" value="ECO:0007669"/>
    <property type="project" value="UniProtKB-EC"/>
</dbReference>
<evidence type="ECO:0000313" key="14">
    <source>
        <dbReference type="EMBL" id="KAK6920225.1"/>
    </source>
</evidence>
<feature type="domain" description="Poly(A) RNA polymerase mitochondrial-like central palm" evidence="13">
    <location>
        <begin position="430"/>
        <end position="560"/>
    </location>
</feature>
<dbReference type="InterPro" id="IPR054708">
    <property type="entry name" value="MTPAP-like_central"/>
</dbReference>
<dbReference type="PANTHER" id="PTHR12271">
    <property type="entry name" value="POLY A POLYMERASE CID PAP -RELATED"/>
    <property type="match status" value="1"/>
</dbReference>
<dbReference type="InterPro" id="IPR002058">
    <property type="entry name" value="PAP_assoc"/>
</dbReference>
<evidence type="ECO:0000256" key="1">
    <source>
        <dbReference type="ARBA" id="ARBA00001936"/>
    </source>
</evidence>
<feature type="region of interest" description="Disordered" evidence="11">
    <location>
        <begin position="1"/>
        <end position="113"/>
    </location>
</feature>
<dbReference type="Pfam" id="PF03828">
    <property type="entry name" value="PAP_assoc"/>
    <property type="match status" value="1"/>
</dbReference>
<dbReference type="Pfam" id="PF22600">
    <property type="entry name" value="MTPAP-like_central"/>
    <property type="match status" value="1"/>
</dbReference>
<organism evidence="14 15">
    <name type="scientific">Dillenia turbinata</name>
    <dbReference type="NCBI Taxonomy" id="194707"/>
    <lineage>
        <taxon>Eukaryota</taxon>
        <taxon>Viridiplantae</taxon>
        <taxon>Streptophyta</taxon>
        <taxon>Embryophyta</taxon>
        <taxon>Tracheophyta</taxon>
        <taxon>Spermatophyta</taxon>
        <taxon>Magnoliopsida</taxon>
        <taxon>eudicotyledons</taxon>
        <taxon>Gunneridae</taxon>
        <taxon>Pentapetalae</taxon>
        <taxon>Dilleniales</taxon>
        <taxon>Dilleniaceae</taxon>
        <taxon>Dillenia</taxon>
    </lineage>
</organism>
<name>A0AAN8UR70_9MAGN</name>
<evidence type="ECO:0000256" key="8">
    <source>
        <dbReference type="ARBA" id="ARBA00022723"/>
    </source>
</evidence>
<dbReference type="FunFam" id="3.30.460.10:FF:000067">
    <property type="entry name" value="Terminal uridylyltransferase cid1"/>
    <property type="match status" value="1"/>
</dbReference>
<dbReference type="GO" id="GO:0010628">
    <property type="term" value="P:positive regulation of gene expression"/>
    <property type="evidence" value="ECO:0007669"/>
    <property type="project" value="UniProtKB-ARBA"/>
</dbReference>
<dbReference type="AlphaFoldDB" id="A0AAN8UR70"/>